<dbReference type="Proteomes" id="UP000741013">
    <property type="component" value="Unassembled WGS sequence"/>
</dbReference>
<accession>A0ABS4PQK4</accession>
<evidence type="ECO:0008006" key="3">
    <source>
        <dbReference type="Google" id="ProtNLM"/>
    </source>
</evidence>
<name>A0ABS4PQK4_9PSEU</name>
<reference evidence="1 2" key="1">
    <citation type="submission" date="2021-03" db="EMBL/GenBank/DDBJ databases">
        <title>Sequencing the genomes of 1000 actinobacteria strains.</title>
        <authorList>
            <person name="Klenk H.-P."/>
        </authorList>
    </citation>
    <scope>NUCLEOTIDE SEQUENCE [LARGE SCALE GENOMIC DNA]</scope>
    <source>
        <strain evidence="1 2">DSM 45510</strain>
    </source>
</reference>
<organism evidence="1 2">
    <name type="scientific">Amycolatopsis magusensis</name>
    <dbReference type="NCBI Taxonomy" id="882444"/>
    <lineage>
        <taxon>Bacteria</taxon>
        <taxon>Bacillati</taxon>
        <taxon>Actinomycetota</taxon>
        <taxon>Actinomycetes</taxon>
        <taxon>Pseudonocardiales</taxon>
        <taxon>Pseudonocardiaceae</taxon>
        <taxon>Amycolatopsis</taxon>
    </lineage>
</organism>
<dbReference type="RefSeq" id="WP_308158750.1">
    <property type="nucleotide sequence ID" value="NZ_JAGGMS010000001.1"/>
</dbReference>
<dbReference type="EMBL" id="JAGGMS010000001">
    <property type="protein sequence ID" value="MBP2181603.1"/>
    <property type="molecule type" value="Genomic_DNA"/>
</dbReference>
<proteinExistence type="predicted"/>
<gene>
    <name evidence="1" type="ORF">JOM49_003129</name>
</gene>
<evidence type="ECO:0000313" key="2">
    <source>
        <dbReference type="Proteomes" id="UP000741013"/>
    </source>
</evidence>
<sequence length="71" mass="7839">MEGIATMNSLSASTEPDMESALLDLDAIPFTALRYLDGVTLRHSAHHVVERTSHVRARYRSGNNNAGERID</sequence>
<evidence type="ECO:0000313" key="1">
    <source>
        <dbReference type="EMBL" id="MBP2181603.1"/>
    </source>
</evidence>
<keyword evidence="2" id="KW-1185">Reference proteome</keyword>
<protein>
    <recommendedName>
        <fullName evidence="3">UTRA domain-containing protein</fullName>
    </recommendedName>
</protein>
<comment type="caution">
    <text evidence="1">The sequence shown here is derived from an EMBL/GenBank/DDBJ whole genome shotgun (WGS) entry which is preliminary data.</text>
</comment>